<dbReference type="EMBL" id="JBHTJV010000012">
    <property type="protein sequence ID" value="MFD0917312.1"/>
    <property type="molecule type" value="Genomic_DNA"/>
</dbReference>
<sequence length="598" mass="67378">MRDKSRAEDSVTSVVTSNVTTDRTDLRNRVSINQPPGTEAIRHVTGSPYGWVYQRRLPRNLPFSSSQIIFKKRLGARSKSEVRRIAINLDMLLNGLFDVVERWKVNAMTEEEALEIGQIADEFILQRMQAGFEQGVQQIAQDGYQRPGDEARAIVEAIANLESDISALDQCEAFARLDDAKMLRTSLEDRKLDIIRTNEINRITSTLHVNFDHAETLNAKVDELFGNPAMAELVFNGLVALNDLENATPEVLELVKKRKAKNQSESFNKSCPSSEANLSPADLDAPVSSQTSVQSVDVRTVPQETRQEVLFLGLEDRTTVERPNSSAPLFSEVSKSYIEGREVKKGLPMGASLPLKEREEIPDLRGKKFPPAKIRDLKSTRMRHRVFMDLIGDHPIDTYNRDDFRTFIDHLRFMSPNFNDCKNADEKSTRDLLMENWDPETCSPKKPTLNPETGKLHKVHLSRSTAKNSYVGGIRPVFRENEWEGRSCDPIAGVPLEYPPCFKAPEPAEPISDQKMYQIVKSGLESGQLSSWLMPVLGFLTSRRLGAVVPLKGSDISEKYAAYGVNSPEFLRHPRRSFSAVVRSRRVTASRFSHVSFS</sequence>
<feature type="region of interest" description="Disordered" evidence="1">
    <location>
        <begin position="263"/>
        <end position="298"/>
    </location>
</feature>
<proteinExistence type="predicted"/>
<evidence type="ECO:0000256" key="1">
    <source>
        <dbReference type="SAM" id="MobiDB-lite"/>
    </source>
</evidence>
<accession>A0ABW3FFQ7</accession>
<feature type="non-terminal residue" evidence="2">
    <location>
        <position position="598"/>
    </location>
</feature>
<dbReference type="RefSeq" id="WP_377213175.1">
    <property type="nucleotide sequence ID" value="NZ_JBHTJV010000012.1"/>
</dbReference>
<protein>
    <submittedName>
        <fullName evidence="2">Uncharacterized protein</fullName>
    </submittedName>
</protein>
<comment type="caution">
    <text evidence="2">The sequence shown here is derived from an EMBL/GenBank/DDBJ whole genome shotgun (WGS) entry which is preliminary data.</text>
</comment>
<feature type="compositionally biased region" description="Low complexity" evidence="1">
    <location>
        <begin position="287"/>
        <end position="298"/>
    </location>
</feature>
<evidence type="ECO:0000313" key="3">
    <source>
        <dbReference type="Proteomes" id="UP001597101"/>
    </source>
</evidence>
<reference evidence="3" key="1">
    <citation type="journal article" date="2019" name="Int. J. Syst. Evol. Microbiol.">
        <title>The Global Catalogue of Microorganisms (GCM) 10K type strain sequencing project: providing services to taxonomists for standard genome sequencing and annotation.</title>
        <authorList>
            <consortium name="The Broad Institute Genomics Platform"/>
            <consortium name="The Broad Institute Genome Sequencing Center for Infectious Disease"/>
            <person name="Wu L."/>
            <person name="Ma J."/>
        </authorList>
    </citation>
    <scope>NUCLEOTIDE SEQUENCE [LARGE SCALE GENOMIC DNA]</scope>
    <source>
        <strain evidence="3">CCUG 60023</strain>
    </source>
</reference>
<feature type="compositionally biased region" description="Polar residues" evidence="1">
    <location>
        <begin position="263"/>
        <end position="277"/>
    </location>
</feature>
<evidence type="ECO:0000313" key="2">
    <source>
        <dbReference type="EMBL" id="MFD0917312.1"/>
    </source>
</evidence>
<gene>
    <name evidence="2" type="ORF">ACFQ14_12925</name>
</gene>
<keyword evidence="3" id="KW-1185">Reference proteome</keyword>
<dbReference type="Proteomes" id="UP001597101">
    <property type="component" value="Unassembled WGS sequence"/>
</dbReference>
<name>A0ABW3FFQ7_9HYPH</name>
<organism evidence="2 3">
    <name type="scientific">Pseudahrensia aquimaris</name>
    <dbReference type="NCBI Taxonomy" id="744461"/>
    <lineage>
        <taxon>Bacteria</taxon>
        <taxon>Pseudomonadati</taxon>
        <taxon>Pseudomonadota</taxon>
        <taxon>Alphaproteobacteria</taxon>
        <taxon>Hyphomicrobiales</taxon>
        <taxon>Ahrensiaceae</taxon>
        <taxon>Pseudahrensia</taxon>
    </lineage>
</organism>